<dbReference type="InterPro" id="IPR036249">
    <property type="entry name" value="Thioredoxin-like_sf"/>
</dbReference>
<sequence>MADITLTDQNFDAEVLKSESPVLVDFWAAWCAPCKIVDPIVEELAGEYGTKLKVGKLNVDENPASAGNYSVMSIPTIMLFKGGKPMKSVVGAQAKENFKKAIDEVLAS</sequence>
<evidence type="ECO:0000256" key="1">
    <source>
        <dbReference type="ARBA" id="ARBA00008987"/>
    </source>
</evidence>
<evidence type="ECO:0000256" key="8">
    <source>
        <dbReference type="PIRSR" id="PIRSR000077-1"/>
    </source>
</evidence>
<dbReference type="CDD" id="cd02947">
    <property type="entry name" value="TRX_family"/>
    <property type="match status" value="1"/>
</dbReference>
<dbReference type="Proteomes" id="UP000034181">
    <property type="component" value="Unassembled WGS sequence"/>
</dbReference>
<evidence type="ECO:0000256" key="9">
    <source>
        <dbReference type="PIRSR" id="PIRSR000077-4"/>
    </source>
</evidence>
<keyword evidence="3" id="KW-0249">Electron transport</keyword>
<dbReference type="SUPFAM" id="SSF52833">
    <property type="entry name" value="Thioredoxin-like"/>
    <property type="match status" value="1"/>
</dbReference>
<dbReference type="GO" id="GO:0015035">
    <property type="term" value="F:protein-disulfide reductase activity"/>
    <property type="evidence" value="ECO:0007669"/>
    <property type="project" value="UniProtKB-UniRule"/>
</dbReference>
<dbReference type="PANTHER" id="PTHR45663">
    <property type="entry name" value="GEO12009P1"/>
    <property type="match status" value="1"/>
</dbReference>
<comment type="caution">
    <text evidence="11">The sequence shown here is derived from an EMBL/GenBank/DDBJ whole genome shotgun (WGS) entry which is preliminary data.</text>
</comment>
<feature type="site" description="Deprotonates C-terminal active site Cys" evidence="8">
    <location>
        <position position="25"/>
    </location>
</feature>
<evidence type="ECO:0000313" key="11">
    <source>
        <dbReference type="EMBL" id="KKQ74003.1"/>
    </source>
</evidence>
<dbReference type="AlphaFoldDB" id="A0A0G0K2Q8"/>
<keyword evidence="4 9" id="KW-1015">Disulfide bond</keyword>
<evidence type="ECO:0000256" key="4">
    <source>
        <dbReference type="ARBA" id="ARBA00023157"/>
    </source>
</evidence>
<dbReference type="PATRIC" id="fig|1618569.3.peg.888"/>
<dbReference type="PROSITE" id="PS51352">
    <property type="entry name" value="THIOREDOXIN_2"/>
    <property type="match status" value="1"/>
</dbReference>
<organism evidence="11 12">
    <name type="scientific">Candidatus Woesebacteria bacterium GW2011_GWB1_38_5b</name>
    <dbReference type="NCBI Taxonomy" id="1618569"/>
    <lineage>
        <taxon>Bacteria</taxon>
        <taxon>Candidatus Woeseibacteriota</taxon>
    </lineage>
</organism>
<accession>A0A0G0K2Q8</accession>
<dbReference type="GO" id="GO:0045454">
    <property type="term" value="P:cell redox homeostasis"/>
    <property type="evidence" value="ECO:0007669"/>
    <property type="project" value="TreeGrafter"/>
</dbReference>
<proteinExistence type="inferred from homology"/>
<dbReference type="EMBL" id="LBUZ01000044">
    <property type="protein sequence ID" value="KKQ74003.1"/>
    <property type="molecule type" value="Genomic_DNA"/>
</dbReference>
<feature type="active site" description="Nucleophile" evidence="8">
    <location>
        <position position="34"/>
    </location>
</feature>
<dbReference type="PRINTS" id="PR00421">
    <property type="entry name" value="THIOREDOXIN"/>
</dbReference>
<comment type="similarity">
    <text evidence="1 7">Belongs to the thioredoxin family.</text>
</comment>
<feature type="disulfide bond" description="Redox-active" evidence="9">
    <location>
        <begin position="31"/>
        <end position="34"/>
    </location>
</feature>
<dbReference type="NCBIfam" id="TIGR01068">
    <property type="entry name" value="thioredoxin"/>
    <property type="match status" value="1"/>
</dbReference>
<evidence type="ECO:0000256" key="3">
    <source>
        <dbReference type="ARBA" id="ARBA00022982"/>
    </source>
</evidence>
<dbReference type="Pfam" id="PF00085">
    <property type="entry name" value="Thioredoxin"/>
    <property type="match status" value="1"/>
</dbReference>
<feature type="site" description="Contributes to redox potential value" evidence="8">
    <location>
        <position position="33"/>
    </location>
</feature>
<evidence type="ECO:0000256" key="6">
    <source>
        <dbReference type="NCBIfam" id="TIGR01068"/>
    </source>
</evidence>
<keyword evidence="5 9" id="KW-0676">Redox-active center</keyword>
<feature type="domain" description="Thioredoxin" evidence="10">
    <location>
        <begin position="1"/>
        <end position="107"/>
    </location>
</feature>
<dbReference type="InterPro" id="IPR017937">
    <property type="entry name" value="Thioredoxin_CS"/>
</dbReference>
<evidence type="ECO:0000259" key="10">
    <source>
        <dbReference type="PROSITE" id="PS51352"/>
    </source>
</evidence>
<dbReference type="InterPro" id="IPR005746">
    <property type="entry name" value="Thioredoxin"/>
</dbReference>
<reference evidence="11 12" key="1">
    <citation type="journal article" date="2015" name="Nature">
        <title>rRNA introns, odd ribosomes, and small enigmatic genomes across a large radiation of phyla.</title>
        <authorList>
            <person name="Brown C.T."/>
            <person name="Hug L.A."/>
            <person name="Thomas B.C."/>
            <person name="Sharon I."/>
            <person name="Castelle C.J."/>
            <person name="Singh A."/>
            <person name="Wilkins M.J."/>
            <person name="Williams K.H."/>
            <person name="Banfield J.F."/>
        </authorList>
    </citation>
    <scope>NUCLEOTIDE SEQUENCE [LARGE SCALE GENOMIC DNA]</scope>
</reference>
<gene>
    <name evidence="11" type="ORF">US96_C0044G0007</name>
</gene>
<dbReference type="Gene3D" id="3.40.30.10">
    <property type="entry name" value="Glutaredoxin"/>
    <property type="match status" value="1"/>
</dbReference>
<dbReference type="PANTHER" id="PTHR45663:SF11">
    <property type="entry name" value="GEO12009P1"/>
    <property type="match status" value="1"/>
</dbReference>
<feature type="site" description="Contributes to redox potential value" evidence="8">
    <location>
        <position position="32"/>
    </location>
</feature>
<evidence type="ECO:0000256" key="2">
    <source>
        <dbReference type="ARBA" id="ARBA00022448"/>
    </source>
</evidence>
<evidence type="ECO:0000256" key="7">
    <source>
        <dbReference type="PIRNR" id="PIRNR000077"/>
    </source>
</evidence>
<keyword evidence="2" id="KW-0813">Transport</keyword>
<dbReference type="GO" id="GO:0005829">
    <property type="term" value="C:cytosol"/>
    <property type="evidence" value="ECO:0007669"/>
    <property type="project" value="TreeGrafter"/>
</dbReference>
<dbReference type="PROSITE" id="PS00194">
    <property type="entry name" value="THIOREDOXIN_1"/>
    <property type="match status" value="1"/>
</dbReference>
<dbReference type="InterPro" id="IPR013766">
    <property type="entry name" value="Thioredoxin_domain"/>
</dbReference>
<protein>
    <recommendedName>
        <fullName evidence="6 7">Thioredoxin</fullName>
    </recommendedName>
</protein>
<evidence type="ECO:0000313" key="12">
    <source>
        <dbReference type="Proteomes" id="UP000034181"/>
    </source>
</evidence>
<feature type="active site" description="Nucleophile" evidence="8">
    <location>
        <position position="31"/>
    </location>
</feature>
<dbReference type="PIRSF" id="PIRSF000077">
    <property type="entry name" value="Thioredoxin"/>
    <property type="match status" value="1"/>
</dbReference>
<evidence type="ECO:0000256" key="5">
    <source>
        <dbReference type="ARBA" id="ARBA00023284"/>
    </source>
</evidence>
<dbReference type="FunFam" id="3.40.30.10:FF:000001">
    <property type="entry name" value="Thioredoxin"/>
    <property type="match status" value="1"/>
</dbReference>
<name>A0A0G0K2Q8_9BACT</name>